<evidence type="ECO:0000313" key="2">
    <source>
        <dbReference type="EMBL" id="OJJ21943.1"/>
    </source>
</evidence>
<keyword evidence="3" id="KW-1185">Reference proteome</keyword>
<evidence type="ECO:0000313" key="3">
    <source>
        <dbReference type="Proteomes" id="UP000183940"/>
    </source>
</evidence>
<sequence length="117" mass="13327">MGTPEAPEWVAADIVAVLYPTYAKTSRAKVWANVRSEWKGMHKVHTHGTTQMIVTLFEPGLYHLITRSKSPLAIPFQKWVFEEVLPSIRKSGSYSGNCLWGRRTLSLLLIKLIKILY</sequence>
<proteinExistence type="predicted"/>
<accession>A0A1L9QMD6</accession>
<name>A0A1L9QMD6_9CYAN</name>
<evidence type="ECO:0000259" key="1">
    <source>
        <dbReference type="PROSITE" id="PS51750"/>
    </source>
</evidence>
<gene>
    <name evidence="2" type="ORF">BI308_19870</name>
</gene>
<dbReference type="AlphaFoldDB" id="A0A1L9QMD6"/>
<comment type="caution">
    <text evidence="2">The sequence shown here is derived from an EMBL/GenBank/DDBJ whole genome shotgun (WGS) entry which is preliminary data.</text>
</comment>
<dbReference type="InterPro" id="IPR003497">
    <property type="entry name" value="BRO_N_domain"/>
</dbReference>
<protein>
    <recommendedName>
        <fullName evidence="1">Bro-N domain-containing protein</fullName>
    </recommendedName>
</protein>
<dbReference type="PROSITE" id="PS51750">
    <property type="entry name" value="BRO_N"/>
    <property type="match status" value="1"/>
</dbReference>
<dbReference type="SMART" id="SM01040">
    <property type="entry name" value="Bro-N"/>
    <property type="match status" value="1"/>
</dbReference>
<dbReference type="Pfam" id="PF02498">
    <property type="entry name" value="Bro-N"/>
    <property type="match status" value="1"/>
</dbReference>
<feature type="domain" description="Bro-N" evidence="1">
    <location>
        <begin position="1"/>
        <end position="92"/>
    </location>
</feature>
<dbReference type="EMBL" id="MLAW01000044">
    <property type="protein sequence ID" value="OJJ21943.1"/>
    <property type="molecule type" value="Genomic_DNA"/>
</dbReference>
<dbReference type="Proteomes" id="UP000183940">
    <property type="component" value="Unassembled WGS sequence"/>
</dbReference>
<organism evidence="2 3">
    <name type="scientific">Roseofilum reptotaenium AO1-A</name>
    <dbReference type="NCBI Taxonomy" id="1925591"/>
    <lineage>
        <taxon>Bacteria</taxon>
        <taxon>Bacillati</taxon>
        <taxon>Cyanobacteriota</taxon>
        <taxon>Cyanophyceae</taxon>
        <taxon>Desertifilales</taxon>
        <taxon>Desertifilaceae</taxon>
        <taxon>Roseofilum</taxon>
    </lineage>
</organism>
<reference evidence="2" key="1">
    <citation type="submission" date="2016-10" db="EMBL/GenBank/DDBJ databases">
        <title>CRISPR-Cas defence system in Roseofilum reptotaenium: evidence of a bacteriophage-cyanobacterium arms race in the coral black band disease.</title>
        <authorList>
            <person name="Buerger P."/>
            <person name="Wood-Charlson E.M."/>
            <person name="Weynberg K.D."/>
            <person name="Willis B."/>
            <person name="Van Oppen M.J."/>
        </authorList>
    </citation>
    <scope>NUCLEOTIDE SEQUENCE [LARGE SCALE GENOMIC DNA]</scope>
    <source>
        <strain evidence="2">AO1-A</strain>
    </source>
</reference>